<evidence type="ECO:0000313" key="2">
    <source>
        <dbReference type="Proteomes" id="UP000046392"/>
    </source>
</evidence>
<evidence type="ECO:0000256" key="1">
    <source>
        <dbReference type="SAM" id="SignalP"/>
    </source>
</evidence>
<dbReference type="WBParaSite" id="SPAL_0001717900.1">
    <property type="protein sequence ID" value="SPAL_0001717900.1"/>
    <property type="gene ID" value="SPAL_0001717900"/>
</dbReference>
<protein>
    <submittedName>
        <fullName evidence="3">Uncharacterized protein</fullName>
    </submittedName>
</protein>
<dbReference type="Proteomes" id="UP000046392">
    <property type="component" value="Unplaced"/>
</dbReference>
<feature type="chain" id="PRO_5005895934" evidence="1">
    <location>
        <begin position="20"/>
        <end position="244"/>
    </location>
</feature>
<name>A0A0N5CH57_STREA</name>
<evidence type="ECO:0000313" key="3">
    <source>
        <dbReference type="WBParaSite" id="SPAL_0001717900.1"/>
    </source>
</evidence>
<accession>A0A0N5CH57</accession>
<keyword evidence="1" id="KW-0732">Signal</keyword>
<reference evidence="3" key="1">
    <citation type="submission" date="2017-02" db="UniProtKB">
        <authorList>
            <consortium name="WormBaseParasite"/>
        </authorList>
    </citation>
    <scope>IDENTIFICATION</scope>
</reference>
<keyword evidence="2" id="KW-1185">Reference proteome</keyword>
<feature type="signal peptide" evidence="1">
    <location>
        <begin position="1"/>
        <end position="19"/>
    </location>
</feature>
<dbReference type="AlphaFoldDB" id="A0A0N5CH57"/>
<organism evidence="2 3">
    <name type="scientific">Strongyloides papillosus</name>
    <name type="common">Intestinal threadworm</name>
    <dbReference type="NCBI Taxonomy" id="174720"/>
    <lineage>
        <taxon>Eukaryota</taxon>
        <taxon>Metazoa</taxon>
        <taxon>Ecdysozoa</taxon>
        <taxon>Nematoda</taxon>
        <taxon>Chromadorea</taxon>
        <taxon>Rhabditida</taxon>
        <taxon>Tylenchina</taxon>
        <taxon>Panagrolaimomorpha</taxon>
        <taxon>Strongyloidoidea</taxon>
        <taxon>Strongyloididae</taxon>
        <taxon>Strongyloides</taxon>
    </lineage>
</organism>
<sequence>MFNLTFLLLLIHEFFPIKDEDSRVRYHLLFDNFKITMFQSRGRFYTIIFLVTLIRNSYECSGSYSGSQTYQNPTVNMKFFTPTAWTYPPSDATTLLSYLLGQASTQTQAQNNAITDLTSAMTTALTENELNAGLYKITATYTAPLVYDCAKAGQGTSTLLDWYEVEGDVVTKHVTGATQALTGTNCISKTVQGTLTKTDFILDARITIEGLTANSIQMTQILNAFMAQLSFGKGVKFTENPTIN</sequence>
<proteinExistence type="predicted"/>